<keyword evidence="7" id="KW-1015">Disulfide bond</keyword>
<evidence type="ECO:0000256" key="8">
    <source>
        <dbReference type="ARBA" id="ARBA00023284"/>
    </source>
</evidence>
<accession>R7QS79</accession>
<dbReference type="GO" id="GO:0003955">
    <property type="term" value="F:NAD(P)H dehydrogenase (quinone) activity"/>
    <property type="evidence" value="ECO:0007669"/>
    <property type="project" value="TreeGrafter"/>
</dbReference>
<dbReference type="InterPro" id="IPR016156">
    <property type="entry name" value="FAD/NAD-linked_Rdtase_dimer_sf"/>
</dbReference>
<keyword evidence="13" id="KW-1185">Reference proteome</keyword>
<dbReference type="NCBIfam" id="NF004991">
    <property type="entry name" value="PRK06370.1-3"/>
    <property type="match status" value="1"/>
</dbReference>
<dbReference type="KEGG" id="ccp:CHC_T00007160001"/>
<dbReference type="SUPFAM" id="SSF51905">
    <property type="entry name" value="FAD/NAD(P)-binding domain"/>
    <property type="match status" value="1"/>
</dbReference>
<name>R7QS79_CHOCR</name>
<evidence type="ECO:0000256" key="10">
    <source>
        <dbReference type="SAM" id="MobiDB-lite"/>
    </source>
</evidence>
<keyword evidence="6 9" id="KW-0560">Oxidoreductase</keyword>
<evidence type="ECO:0000256" key="2">
    <source>
        <dbReference type="ARBA" id="ARBA00007532"/>
    </source>
</evidence>
<dbReference type="InterPro" id="IPR036390">
    <property type="entry name" value="WH_DNA-bd_sf"/>
</dbReference>
<dbReference type="InterPro" id="IPR000591">
    <property type="entry name" value="DEP_dom"/>
</dbReference>
<dbReference type="PANTHER" id="PTHR43014:SF2">
    <property type="entry name" value="MERCURIC REDUCTASE"/>
    <property type="match status" value="1"/>
</dbReference>
<dbReference type="InterPro" id="IPR004099">
    <property type="entry name" value="Pyr_nucl-diS_OxRdtase_dimer"/>
</dbReference>
<reference evidence="13" key="1">
    <citation type="journal article" date="2013" name="Proc. Natl. Acad. Sci. U.S.A.">
        <title>Genome structure and metabolic features in the red seaweed Chondrus crispus shed light on evolution of the Archaeplastida.</title>
        <authorList>
            <person name="Collen J."/>
            <person name="Porcel B."/>
            <person name="Carre W."/>
            <person name="Ball S.G."/>
            <person name="Chaparro C."/>
            <person name="Tonon T."/>
            <person name="Barbeyron T."/>
            <person name="Michel G."/>
            <person name="Noel B."/>
            <person name="Valentin K."/>
            <person name="Elias M."/>
            <person name="Artiguenave F."/>
            <person name="Arun A."/>
            <person name="Aury J.M."/>
            <person name="Barbosa-Neto J.F."/>
            <person name="Bothwell J.H."/>
            <person name="Bouget F.Y."/>
            <person name="Brillet L."/>
            <person name="Cabello-Hurtado F."/>
            <person name="Capella-Gutierrez S."/>
            <person name="Charrier B."/>
            <person name="Cladiere L."/>
            <person name="Cock J.M."/>
            <person name="Coelho S.M."/>
            <person name="Colleoni C."/>
            <person name="Czjzek M."/>
            <person name="Da Silva C."/>
            <person name="Delage L."/>
            <person name="Denoeud F."/>
            <person name="Deschamps P."/>
            <person name="Dittami S.M."/>
            <person name="Gabaldon T."/>
            <person name="Gachon C.M."/>
            <person name="Groisillier A."/>
            <person name="Herve C."/>
            <person name="Jabbari K."/>
            <person name="Katinka M."/>
            <person name="Kloareg B."/>
            <person name="Kowalczyk N."/>
            <person name="Labadie K."/>
            <person name="Leblanc C."/>
            <person name="Lopez P.J."/>
            <person name="McLachlan D.H."/>
            <person name="Meslet-Cladiere L."/>
            <person name="Moustafa A."/>
            <person name="Nehr Z."/>
            <person name="Nyvall Collen P."/>
            <person name="Panaud O."/>
            <person name="Partensky F."/>
            <person name="Poulain J."/>
            <person name="Rensing S.A."/>
            <person name="Rousvoal S."/>
            <person name="Samson G."/>
            <person name="Symeonidi A."/>
            <person name="Weissenbach J."/>
            <person name="Zambounis A."/>
            <person name="Wincker P."/>
            <person name="Boyen C."/>
        </authorList>
    </citation>
    <scope>NUCLEOTIDE SEQUENCE [LARGE SCALE GENOMIC DNA]</scope>
    <source>
        <strain evidence="13">cv. Stackhouse</strain>
    </source>
</reference>
<evidence type="ECO:0000313" key="13">
    <source>
        <dbReference type="Proteomes" id="UP000012073"/>
    </source>
</evidence>
<dbReference type="FunFam" id="3.30.390.30:FF:000001">
    <property type="entry name" value="Dihydrolipoyl dehydrogenase"/>
    <property type="match status" value="1"/>
</dbReference>
<organism evidence="12 13">
    <name type="scientific">Chondrus crispus</name>
    <name type="common">Carrageen Irish moss</name>
    <name type="synonym">Polymorpha crispa</name>
    <dbReference type="NCBI Taxonomy" id="2769"/>
    <lineage>
        <taxon>Eukaryota</taxon>
        <taxon>Rhodophyta</taxon>
        <taxon>Florideophyceae</taxon>
        <taxon>Rhodymeniophycidae</taxon>
        <taxon>Gigartinales</taxon>
        <taxon>Gigartinaceae</taxon>
        <taxon>Chondrus</taxon>
    </lineage>
</organism>
<dbReference type="InterPro" id="IPR036188">
    <property type="entry name" value="FAD/NAD-bd_sf"/>
</dbReference>
<evidence type="ECO:0000256" key="9">
    <source>
        <dbReference type="RuleBase" id="RU003691"/>
    </source>
</evidence>
<dbReference type="InterPro" id="IPR023753">
    <property type="entry name" value="FAD/NAD-binding_dom"/>
</dbReference>
<keyword evidence="3 9" id="KW-0285">Flavoprotein</keyword>
<dbReference type="Pfam" id="PF00610">
    <property type="entry name" value="DEP"/>
    <property type="match status" value="1"/>
</dbReference>
<dbReference type="Gramene" id="CDF40371">
    <property type="protein sequence ID" value="CDF40371"/>
    <property type="gene ID" value="CHC_T00007160001"/>
</dbReference>
<dbReference type="InterPro" id="IPR036388">
    <property type="entry name" value="WH-like_DNA-bd_sf"/>
</dbReference>
<dbReference type="PROSITE" id="PS50186">
    <property type="entry name" value="DEP"/>
    <property type="match status" value="1"/>
</dbReference>
<dbReference type="PRINTS" id="PR00368">
    <property type="entry name" value="FADPNR"/>
</dbReference>
<protein>
    <recommendedName>
        <fullName evidence="11">DEP domain-containing protein</fullName>
    </recommendedName>
</protein>
<dbReference type="SUPFAM" id="SSF55424">
    <property type="entry name" value="FAD/NAD-linked reductases, dimerisation (C-terminal) domain"/>
    <property type="match status" value="1"/>
</dbReference>
<gene>
    <name evidence="12" type="ORF">CHC_T00007160001</name>
</gene>
<dbReference type="EMBL" id="HG002162">
    <property type="protein sequence ID" value="CDF40371.1"/>
    <property type="molecule type" value="Genomic_DNA"/>
</dbReference>
<evidence type="ECO:0000313" key="12">
    <source>
        <dbReference type="EMBL" id="CDF40371.1"/>
    </source>
</evidence>
<dbReference type="GO" id="GO:0050660">
    <property type="term" value="F:flavin adenine dinucleotide binding"/>
    <property type="evidence" value="ECO:0007669"/>
    <property type="project" value="TreeGrafter"/>
</dbReference>
<dbReference type="Gene3D" id="3.30.390.30">
    <property type="match status" value="1"/>
</dbReference>
<keyword evidence="8 9" id="KW-0676">Redox-active center</keyword>
<dbReference type="PhylomeDB" id="R7QS79"/>
<evidence type="ECO:0000259" key="11">
    <source>
        <dbReference type="PROSITE" id="PS50186"/>
    </source>
</evidence>
<dbReference type="Pfam" id="PF07992">
    <property type="entry name" value="Pyr_redox_2"/>
    <property type="match status" value="1"/>
</dbReference>
<dbReference type="GO" id="GO:0035556">
    <property type="term" value="P:intracellular signal transduction"/>
    <property type="evidence" value="ECO:0007669"/>
    <property type="project" value="InterPro"/>
</dbReference>
<dbReference type="OrthoDB" id="361797at2759"/>
<keyword evidence="5" id="KW-0521">NADP</keyword>
<evidence type="ECO:0000256" key="5">
    <source>
        <dbReference type="ARBA" id="ARBA00022857"/>
    </source>
</evidence>
<feature type="domain" description="DEP" evidence="11">
    <location>
        <begin position="63"/>
        <end position="137"/>
    </location>
</feature>
<dbReference type="GeneID" id="17318377"/>
<dbReference type="PROSITE" id="PS00076">
    <property type="entry name" value="PYRIDINE_REDOX_1"/>
    <property type="match status" value="1"/>
</dbReference>
<feature type="region of interest" description="Disordered" evidence="10">
    <location>
        <begin position="24"/>
        <end position="49"/>
    </location>
</feature>
<comment type="similarity">
    <text evidence="2 9">Belongs to the class-I pyridine nucleotide-disulfide oxidoreductase family.</text>
</comment>
<sequence>MPCCFSLAPAIPLSTSRRLNTLTIPLRPPFPRRRRSQPPPMASVSSDSVADRELDLDALVNNFRRNVPIKDRRFRLTTYKDTFVGAEAVQWLVTSGTAENRDDAVKLGLLMQEAGLIEHCVRDHDFKDEELFYKFIDDSERGGVPQKAAGQLVSWADFVSTPMNRNSRALQPRVPEANFDDSHSAAAPVASAFWPMDDLNVKLLDNVHPPEWIDPAFDGVYNVVVIGAGAGGLVTSAGCAGFGAKVALIEANVLGGDCLNVGCVPSKSLIHAANLAHTLKNNTELADAGISIEGRVNVDFGQTMRRLRRVRADISNTDAASRFTRKLGVDVYFGYAKFTSDSTVVVNGKTLKFRKAVIATGGYPSLPGIPGLQELHDESVAKGGKTPSPAVMTNESFFNMTELPQRLAVIGSGVIGMEMAQAMQRLGSSVTVFGRSGKVLPKEDADLSEIIKKQMEDDGVDFRLNVSKYVTVERSGAVSAEGYEELLMRTEEEDGKPVEYLFDAMLVSTGRKPNVSNLDLEKAGVEYDSKIGLKVTDMLQTTNPRIYGVGDCCSAYKFTHAADAMARIVIRNALFLGKDKMSNLLIPYATFTAPEIAHVGLYEADMKEKGIAYKTFEKHFDDNDRAIADSTTLGMVRIHVEAKSDTIIGASIVGEGAGNMISELTLAMQSGTGLGALASVIHPYPTTAEVIARAGDAYNRTRLTNTVKQLLRGIVKVQR</sequence>
<dbReference type="STRING" id="2769.R7QS79"/>
<dbReference type="Gene3D" id="1.10.10.10">
    <property type="entry name" value="Winged helix-like DNA-binding domain superfamily/Winged helix DNA-binding domain"/>
    <property type="match status" value="1"/>
</dbReference>
<evidence type="ECO:0000256" key="1">
    <source>
        <dbReference type="ARBA" id="ARBA00001974"/>
    </source>
</evidence>
<evidence type="ECO:0000256" key="3">
    <source>
        <dbReference type="ARBA" id="ARBA00022630"/>
    </source>
</evidence>
<dbReference type="Pfam" id="PF02852">
    <property type="entry name" value="Pyr_redox_dim"/>
    <property type="match status" value="1"/>
</dbReference>
<dbReference type="CDD" id="cd04371">
    <property type="entry name" value="DEP"/>
    <property type="match status" value="1"/>
</dbReference>
<dbReference type="OMA" id="TFESNYI"/>
<dbReference type="GO" id="GO:0016668">
    <property type="term" value="F:oxidoreductase activity, acting on a sulfur group of donors, NAD(P) as acceptor"/>
    <property type="evidence" value="ECO:0007669"/>
    <property type="project" value="InterPro"/>
</dbReference>
<dbReference type="SUPFAM" id="SSF46785">
    <property type="entry name" value="Winged helix' DNA-binding domain"/>
    <property type="match status" value="1"/>
</dbReference>
<keyword evidence="4 9" id="KW-0274">FAD</keyword>
<evidence type="ECO:0000256" key="4">
    <source>
        <dbReference type="ARBA" id="ARBA00022827"/>
    </source>
</evidence>
<dbReference type="AlphaFoldDB" id="R7QS79"/>
<dbReference type="InterPro" id="IPR012999">
    <property type="entry name" value="Pyr_OxRdtase_I_AS"/>
</dbReference>
<dbReference type="Proteomes" id="UP000012073">
    <property type="component" value="Unassembled WGS sequence"/>
</dbReference>
<dbReference type="PANTHER" id="PTHR43014">
    <property type="entry name" value="MERCURIC REDUCTASE"/>
    <property type="match status" value="1"/>
</dbReference>
<comment type="cofactor">
    <cofactor evidence="1">
        <name>FAD</name>
        <dbReference type="ChEBI" id="CHEBI:57692"/>
    </cofactor>
</comment>
<dbReference type="SMART" id="SM00049">
    <property type="entry name" value="DEP"/>
    <property type="match status" value="1"/>
</dbReference>
<proteinExistence type="inferred from homology"/>
<dbReference type="Gene3D" id="3.50.50.60">
    <property type="entry name" value="FAD/NAD(P)-binding domain"/>
    <property type="match status" value="2"/>
</dbReference>
<evidence type="ECO:0000256" key="7">
    <source>
        <dbReference type="ARBA" id="ARBA00023157"/>
    </source>
</evidence>
<evidence type="ECO:0000256" key="6">
    <source>
        <dbReference type="ARBA" id="ARBA00023002"/>
    </source>
</evidence>
<dbReference type="PRINTS" id="PR00411">
    <property type="entry name" value="PNDRDTASEI"/>
</dbReference>
<dbReference type="RefSeq" id="XP_005710665.1">
    <property type="nucleotide sequence ID" value="XM_005710608.1"/>
</dbReference>